<feature type="region of interest" description="Disordered" evidence="1">
    <location>
        <begin position="776"/>
        <end position="802"/>
    </location>
</feature>
<keyword evidence="3" id="KW-1185">Reference proteome</keyword>
<organism evidence="2 3">
    <name type="scientific">Actinomadura bangladeshensis</name>
    <dbReference type="NCBI Taxonomy" id="453573"/>
    <lineage>
        <taxon>Bacteria</taxon>
        <taxon>Bacillati</taxon>
        <taxon>Actinomycetota</taxon>
        <taxon>Actinomycetes</taxon>
        <taxon>Streptosporangiales</taxon>
        <taxon>Thermomonosporaceae</taxon>
        <taxon>Actinomadura</taxon>
    </lineage>
</organism>
<feature type="compositionally biased region" description="Polar residues" evidence="1">
    <location>
        <begin position="776"/>
        <end position="787"/>
    </location>
</feature>
<sequence>MTLKIDARAVHAELQAISTAMSEVTRLMGPQTWQGGSAAAFTTDLQGHNRSLNRLMLEVERTVVRFNQVPLTLDPPEIPRVTPPGGKPGVASVSPSALERLETALTRAAADLPHRAKMIRGHLALAYPDIPSTTPCDNAASWCRTQAARMRTRIMYALAENEVTATPLIQGPVIEIPDTERFGSKEMTDLARLQARAWLKHTTHPGNATPALMSEMARTLAENSKNTTYLATFFSNIPPGSAGKLPYRLHQLSKTSGLAPEDKKTVGNLGTALAALSRKRETEGIAAKALGPAGADMPGQALLVKLGSGPWGAKTLAALGQAGLRWRQQNATYRMTWEEKGFQEPRWFDNNAHWVDDWGLNLSDHRTIQQYDPALAILGEIASEKNTEAARLLALGTLPPSLATTDPRNSKFRPTQLPTWLTRLPGQTYVSALLAPDWPDGGRRAGAVIELATRPAPGHEREAADIARQAVWAVSRWNGLARDDVRKFLTGNDIVTAPDAIHAAGARLDLPDQLKRALLSVATRYIGSFVPSTGDGDPSTSLLDDDPVTGGKTFRMSGWTAQHFLSTFTSDEKSRTTLLLAAQTYERLLLAGAARGAFKRIPLEDAMSRIGHLEGNITHGLKIGYLDQGKAESEALAAAQKDGEAVRGLTESLFSMLPGSGLTSGFLPGTIVNDPEQLLSKAEQEKLGSIDENTRTVGYDWGTAVRTELAASLHNDGTRRSSKITTDGVTYDVGRFFHSDGRLKKISKTDLDVLWRWAEAQMSDGHTGKSLIEQANTGFTNTTSPATPRSDIGPPPTGASDQ</sequence>
<evidence type="ECO:0000313" key="3">
    <source>
        <dbReference type="Proteomes" id="UP000295431"/>
    </source>
</evidence>
<proteinExistence type="predicted"/>
<dbReference type="EMBL" id="SMJW01000100">
    <property type="protein sequence ID" value="TDC13435.1"/>
    <property type="molecule type" value="Genomic_DNA"/>
</dbReference>
<dbReference type="Proteomes" id="UP000295431">
    <property type="component" value="Unassembled WGS sequence"/>
</dbReference>
<comment type="caution">
    <text evidence="2">The sequence shown here is derived from an EMBL/GenBank/DDBJ whole genome shotgun (WGS) entry which is preliminary data.</text>
</comment>
<evidence type="ECO:0000256" key="1">
    <source>
        <dbReference type="SAM" id="MobiDB-lite"/>
    </source>
</evidence>
<evidence type="ECO:0000313" key="2">
    <source>
        <dbReference type="EMBL" id="TDC13435.1"/>
    </source>
</evidence>
<protein>
    <submittedName>
        <fullName evidence="2">Uncharacterized protein</fullName>
    </submittedName>
</protein>
<dbReference type="RefSeq" id="WP_131941143.1">
    <property type="nucleotide sequence ID" value="NZ_BAAAMX010000035.1"/>
</dbReference>
<reference evidence="2 3" key="1">
    <citation type="submission" date="2019-03" db="EMBL/GenBank/DDBJ databases">
        <title>Draft genome sequences of novel Actinobacteria.</title>
        <authorList>
            <person name="Sahin N."/>
            <person name="Ay H."/>
            <person name="Saygin H."/>
        </authorList>
    </citation>
    <scope>NUCLEOTIDE SEQUENCE [LARGE SCALE GENOMIC DNA]</scope>
    <source>
        <strain evidence="2 3">DSM 45347</strain>
    </source>
</reference>
<gene>
    <name evidence="2" type="ORF">E1284_20135</name>
</gene>
<accession>A0A4R4NVC1</accession>
<dbReference type="AlphaFoldDB" id="A0A4R4NVC1"/>
<dbReference type="OrthoDB" id="3442107at2"/>
<feature type="compositionally biased region" description="Pro residues" evidence="1">
    <location>
        <begin position="793"/>
        <end position="802"/>
    </location>
</feature>
<name>A0A4R4NVC1_9ACTN</name>